<proteinExistence type="predicted"/>
<name>A0A6A9VNJ1_VIBCL</name>
<reference evidence="1" key="1">
    <citation type="submission" date="2020-02" db="EMBL/GenBank/DDBJ databases">
        <title>Genome Announcements.</title>
        <authorList>
            <person name="Abdulabbas H.T."/>
            <person name="Bunyan I.A."/>
            <person name="Abdul-Lateef L.A."/>
        </authorList>
    </citation>
    <scope>NUCLEOTIDE SEQUENCE</scope>
    <source>
        <strain evidence="1">NAG1</strain>
    </source>
</reference>
<accession>A0A6A9VNJ1</accession>
<sequence length="352" mass="40722">MSDYIYYPVIKTRDAELRCFGHLKEEDFSHILPIYELTKSRSTKSTAPDGDIHRRMSQISNIQGGNPFILDLCTSPKYENPQIRQLLQPYDGFSEWRSFLNFYKKGLNIIPMIHIYEDEESSFDDVVSFVKETSKHYEKLAVRLPYDLEVDEYSYYLAPIVSHIGNSKLIVLLDADYIRNESKNDVEAVIEQFTRSVSGVLAMPNIEECVMLCTTFPASVAKEGKSDSDGEFRIYEEQIYQGVKKKVPVKYGDYASINTEQIEIKGGTFVPRIDIALTDSFIYKRYRRDDGSYPRCANEMIHDKKYVDLGIWSNEEITLASKNAPSGISPSFWISVRMFYYMRTRVNLRTNS</sequence>
<dbReference type="Pfam" id="PF14350">
    <property type="entry name" value="Beta_protein"/>
    <property type="match status" value="1"/>
</dbReference>
<dbReference type="RefSeq" id="WP_033935858.1">
    <property type="nucleotide sequence ID" value="NZ_CP012997.1"/>
</dbReference>
<protein>
    <submittedName>
        <fullName evidence="1">Beta family protein</fullName>
    </submittedName>
</protein>
<gene>
    <name evidence="1" type="ORF">G3T61_04560</name>
</gene>
<comment type="caution">
    <text evidence="1">The sequence shown here is derived from an EMBL/GenBank/DDBJ whole genome shotgun (WGS) entry which is preliminary data.</text>
</comment>
<evidence type="ECO:0000313" key="1">
    <source>
        <dbReference type="EMBL" id="NEM93459.1"/>
    </source>
</evidence>
<organism evidence="1">
    <name type="scientific">Vibrio cholerae</name>
    <dbReference type="NCBI Taxonomy" id="666"/>
    <lineage>
        <taxon>Bacteria</taxon>
        <taxon>Pseudomonadati</taxon>
        <taxon>Pseudomonadota</taxon>
        <taxon>Gammaproteobacteria</taxon>
        <taxon>Vibrionales</taxon>
        <taxon>Vibrionaceae</taxon>
        <taxon>Vibrio</taxon>
    </lineage>
</organism>
<dbReference type="AlphaFoldDB" id="A0A6A9VNJ1"/>
<dbReference type="EMBL" id="JAAGVX010000003">
    <property type="protein sequence ID" value="NEM93459.1"/>
    <property type="molecule type" value="Genomic_DNA"/>
</dbReference>
<dbReference type="InterPro" id="IPR025683">
    <property type="entry name" value="Protein_beta"/>
</dbReference>